<proteinExistence type="predicted"/>
<gene>
    <name evidence="1" type="ORF">HPB50_010990</name>
</gene>
<evidence type="ECO:0000313" key="2">
    <source>
        <dbReference type="Proteomes" id="UP000821845"/>
    </source>
</evidence>
<reference evidence="1" key="1">
    <citation type="submission" date="2020-05" db="EMBL/GenBank/DDBJ databases">
        <title>Large-scale comparative analyses of tick genomes elucidate their genetic diversity and vector capacities.</title>
        <authorList>
            <person name="Jia N."/>
            <person name="Wang J."/>
            <person name="Shi W."/>
            <person name="Du L."/>
            <person name="Sun Y."/>
            <person name="Zhan W."/>
            <person name="Jiang J."/>
            <person name="Wang Q."/>
            <person name="Zhang B."/>
            <person name="Ji P."/>
            <person name="Sakyi L.B."/>
            <person name="Cui X."/>
            <person name="Yuan T."/>
            <person name="Jiang B."/>
            <person name="Yang W."/>
            <person name="Lam T.T.-Y."/>
            <person name="Chang Q."/>
            <person name="Ding S."/>
            <person name="Wang X."/>
            <person name="Zhu J."/>
            <person name="Ruan X."/>
            <person name="Zhao L."/>
            <person name="Wei J."/>
            <person name="Que T."/>
            <person name="Du C."/>
            <person name="Cheng J."/>
            <person name="Dai P."/>
            <person name="Han X."/>
            <person name="Huang E."/>
            <person name="Gao Y."/>
            <person name="Liu J."/>
            <person name="Shao H."/>
            <person name="Ye R."/>
            <person name="Li L."/>
            <person name="Wei W."/>
            <person name="Wang X."/>
            <person name="Wang C."/>
            <person name="Yang T."/>
            <person name="Huo Q."/>
            <person name="Li W."/>
            <person name="Guo W."/>
            <person name="Chen H."/>
            <person name="Zhou L."/>
            <person name="Ni X."/>
            <person name="Tian J."/>
            <person name="Zhou Y."/>
            <person name="Sheng Y."/>
            <person name="Liu T."/>
            <person name="Pan Y."/>
            <person name="Xia L."/>
            <person name="Li J."/>
            <person name="Zhao F."/>
            <person name="Cao W."/>
        </authorList>
    </citation>
    <scope>NUCLEOTIDE SEQUENCE</scope>
    <source>
        <strain evidence="1">Hyas-2018</strain>
    </source>
</reference>
<keyword evidence="2" id="KW-1185">Reference proteome</keyword>
<protein>
    <submittedName>
        <fullName evidence="1">Uncharacterized protein</fullName>
    </submittedName>
</protein>
<comment type="caution">
    <text evidence="1">The sequence shown here is derived from an EMBL/GenBank/DDBJ whole genome shotgun (WGS) entry which is preliminary data.</text>
</comment>
<dbReference type="Proteomes" id="UP000821845">
    <property type="component" value="Chromosome 10"/>
</dbReference>
<name>A0ACB7T9Q5_HYAAI</name>
<accession>A0ACB7T9Q5</accession>
<organism evidence="1 2">
    <name type="scientific">Hyalomma asiaticum</name>
    <name type="common">Tick</name>
    <dbReference type="NCBI Taxonomy" id="266040"/>
    <lineage>
        <taxon>Eukaryota</taxon>
        <taxon>Metazoa</taxon>
        <taxon>Ecdysozoa</taxon>
        <taxon>Arthropoda</taxon>
        <taxon>Chelicerata</taxon>
        <taxon>Arachnida</taxon>
        <taxon>Acari</taxon>
        <taxon>Parasitiformes</taxon>
        <taxon>Ixodida</taxon>
        <taxon>Ixodoidea</taxon>
        <taxon>Ixodidae</taxon>
        <taxon>Hyalomminae</taxon>
        <taxon>Hyalomma</taxon>
    </lineage>
</organism>
<dbReference type="EMBL" id="CM023490">
    <property type="protein sequence ID" value="KAH6942846.1"/>
    <property type="molecule type" value="Genomic_DNA"/>
</dbReference>
<sequence length="87" mass="9171">MQSTEELVLCFCPGGGGIQKASKESSRTLRAPLVCSLRTGVCPVRIGKFCRVCGRLCSERLDASAKLHVSSALRARGESSEDVGGAE</sequence>
<evidence type="ECO:0000313" key="1">
    <source>
        <dbReference type="EMBL" id="KAH6942846.1"/>
    </source>
</evidence>